<feature type="transmembrane region" description="Helical" evidence="8">
    <location>
        <begin position="28"/>
        <end position="49"/>
    </location>
</feature>
<protein>
    <submittedName>
        <fullName evidence="10">RND family transporter</fullName>
    </submittedName>
</protein>
<name>A0A7X6MKE9_9MYCO</name>
<keyword evidence="5 8" id="KW-1133">Transmembrane helix</keyword>
<dbReference type="Proteomes" id="UP000518188">
    <property type="component" value="Unassembled WGS sequence"/>
</dbReference>
<dbReference type="InterPro" id="IPR004869">
    <property type="entry name" value="MMPL_dom"/>
</dbReference>
<evidence type="ECO:0000256" key="5">
    <source>
        <dbReference type="ARBA" id="ARBA00022989"/>
    </source>
</evidence>
<evidence type="ECO:0000256" key="3">
    <source>
        <dbReference type="ARBA" id="ARBA00022475"/>
    </source>
</evidence>
<dbReference type="InterPro" id="IPR000731">
    <property type="entry name" value="SSD"/>
</dbReference>
<feature type="transmembrane region" description="Helical" evidence="8">
    <location>
        <begin position="331"/>
        <end position="354"/>
    </location>
</feature>
<organism evidence="10 11">
    <name type="scientific">Mycolicibacterium septicum DSM 44393</name>
    <dbReference type="NCBI Taxonomy" id="1341646"/>
    <lineage>
        <taxon>Bacteria</taxon>
        <taxon>Bacillati</taxon>
        <taxon>Actinomycetota</taxon>
        <taxon>Actinomycetes</taxon>
        <taxon>Mycobacteriales</taxon>
        <taxon>Mycobacteriaceae</taxon>
        <taxon>Mycolicibacterium</taxon>
    </lineage>
</organism>
<dbReference type="PANTHER" id="PTHR33406">
    <property type="entry name" value="MEMBRANE PROTEIN MJ1562-RELATED"/>
    <property type="match status" value="1"/>
</dbReference>
<sequence>MLSRAKIRGAFARVGFAGLGQLVVRRPLTIIVSWVLLALSLWLAVPSLMEVAQRNPPDFLPADAPVLVAGQKMKDAFHEADAGNFAVVVLSNENGLTTADEDTYRNLVAQLKTNSGVTSTQNFVDIPELREAMTSKDQKAWTLPMSLSGTMGTGPGQEAYRSAIKTVNEATQNSALAVNVVGAAATFDDIDKIGARDQHIIEIATVVMVLTILIIVYRNLAAMLIPLITIGISMVVAQQVVAALGELGLGLGPQTIVLMTGMLMGAGTDYAVFLFSRYQELVRAGMKSDVAIVSALTSIGEVIAGSAATVALTFLGLMFTKLGAFSTVGPALAVTVFIGFLASVTLLPSLITLVGRRGWIKPRRDVTGRFWRRSGIHVVRRPFAHLAGSLVILVALAGCAAMVKFNYDDRKALPADSSSNRGYEAMDKHFPISQTLQQFILIESPQDLRTPKALADMEQMAQRVSQLPDIDVVRGITRPTGEVLEQAKATYQAGEVGGKLRDASNLIEDNNANLDKLSGGAHQLADVLGQVRTQVVSAIGSVRGLVGALTEMQKRFGGSKKLTDVDSTSSLVGNMRALGDALRKNVSQAKAIHDWAKPAVDALNVSPACNIDPACVSSRADLQRVVAAYDDGTVNTIADLSRQLESTDASSTLDDTVRQLESTMSTATNALQQLGMDDPQGLQRQINTAVEGANLLADSSRQLADGVQLLVDQTRTMGGGLDQASGFLLGMKRDAANPPMSGFYIPPEVLTQTEFEKAAKLFVSDDGHTVRYLVQTALNPFGSEAMDQIDQIIATANSAKPNTTLSDAEISMVGFSAVNRDIRGFYNADIRYIVCITLIVVFLILVTLLRAVVAPLYLVLSVVLSYLSALGIGVLLFQIILGRELSWSVPGMAFLVLVAVGADYNLLLISRIRDESRLGIRSGVIKTVGATGGVITSAGLIFAASMLALTVSSIASIVEIGFIIGVGLLLDTFLVRTITVPAAAVLIGKLNWWPLKPPDARRASSDHGGREAGGDRHDHSDDTETADLPDAAAERKPDCASGDLTDSELPLTDSAGVRGR</sequence>
<dbReference type="NCBIfam" id="TIGR00833">
    <property type="entry name" value="actII"/>
    <property type="match status" value="1"/>
</dbReference>
<comment type="caution">
    <text evidence="10">The sequence shown here is derived from an EMBL/GenBank/DDBJ whole genome shotgun (WGS) entry which is preliminary data.</text>
</comment>
<feature type="domain" description="SSD" evidence="9">
    <location>
        <begin position="227"/>
        <end position="353"/>
    </location>
</feature>
<dbReference type="EMBL" id="JAAXPJ010000001">
    <property type="protein sequence ID" value="NKZ09829.1"/>
    <property type="molecule type" value="Genomic_DNA"/>
</dbReference>
<evidence type="ECO:0000256" key="7">
    <source>
        <dbReference type="SAM" id="MobiDB-lite"/>
    </source>
</evidence>
<dbReference type="SUPFAM" id="SSF82866">
    <property type="entry name" value="Multidrug efflux transporter AcrB transmembrane domain"/>
    <property type="match status" value="2"/>
</dbReference>
<evidence type="ECO:0000256" key="6">
    <source>
        <dbReference type="ARBA" id="ARBA00023136"/>
    </source>
</evidence>
<feature type="compositionally biased region" description="Basic and acidic residues" evidence="7">
    <location>
        <begin position="1000"/>
        <end position="1022"/>
    </location>
</feature>
<feature type="transmembrane region" description="Helical" evidence="8">
    <location>
        <begin position="928"/>
        <end position="954"/>
    </location>
</feature>
<keyword evidence="4 8" id="KW-0812">Transmembrane</keyword>
<accession>A0A7X6MKE9</accession>
<keyword evidence="6 8" id="KW-0472">Membrane</keyword>
<feature type="transmembrane region" description="Helical" evidence="8">
    <location>
        <begin position="830"/>
        <end position="849"/>
    </location>
</feature>
<evidence type="ECO:0000313" key="11">
    <source>
        <dbReference type="Proteomes" id="UP000518188"/>
    </source>
</evidence>
<dbReference type="RefSeq" id="WP_084622018.1">
    <property type="nucleotide sequence ID" value="NZ_HG322951.1"/>
</dbReference>
<comment type="similarity">
    <text evidence="2">Belongs to the resistance-nodulation-cell division (RND) (TC 2.A.6) family. MmpL subfamily.</text>
</comment>
<feature type="transmembrane region" description="Helical" evidence="8">
    <location>
        <begin position="256"/>
        <end position="278"/>
    </location>
</feature>
<dbReference type="PANTHER" id="PTHR33406:SF6">
    <property type="entry name" value="MEMBRANE PROTEIN YDGH-RELATED"/>
    <property type="match status" value="1"/>
</dbReference>
<dbReference type="PROSITE" id="PS50156">
    <property type="entry name" value="SSD"/>
    <property type="match status" value="1"/>
</dbReference>
<feature type="transmembrane region" description="Helical" evidence="8">
    <location>
        <begin position="383"/>
        <end position="403"/>
    </location>
</feature>
<reference evidence="10 11" key="1">
    <citation type="submission" date="2020-04" db="EMBL/GenBank/DDBJ databases">
        <title>MicrobeNet Type strains.</title>
        <authorList>
            <person name="Nicholson A.C."/>
        </authorList>
    </citation>
    <scope>NUCLEOTIDE SEQUENCE [LARGE SCALE GENOMIC DNA]</scope>
    <source>
        <strain evidence="10 11">ATCC 700731</strain>
    </source>
</reference>
<feature type="transmembrane region" description="Helical" evidence="8">
    <location>
        <begin position="290"/>
        <end position="319"/>
    </location>
</feature>
<evidence type="ECO:0000313" key="10">
    <source>
        <dbReference type="EMBL" id="NKZ09829.1"/>
    </source>
</evidence>
<feature type="transmembrane region" description="Helical" evidence="8">
    <location>
        <begin position="856"/>
        <end position="881"/>
    </location>
</feature>
<dbReference type="GO" id="GO:0005886">
    <property type="term" value="C:plasma membrane"/>
    <property type="evidence" value="ECO:0007669"/>
    <property type="project" value="UniProtKB-SubCell"/>
</dbReference>
<comment type="subcellular location">
    <subcellularLocation>
        <location evidence="1">Cell membrane</location>
        <topology evidence="1">Multi-pass membrane protein</topology>
    </subcellularLocation>
</comment>
<feature type="transmembrane region" description="Helical" evidence="8">
    <location>
        <begin position="887"/>
        <end position="907"/>
    </location>
</feature>
<dbReference type="Gene3D" id="1.20.1640.10">
    <property type="entry name" value="Multidrug efflux transporter AcrB transmembrane domain"/>
    <property type="match status" value="2"/>
</dbReference>
<dbReference type="Pfam" id="PF03176">
    <property type="entry name" value="MMPL"/>
    <property type="match status" value="2"/>
</dbReference>
<evidence type="ECO:0000256" key="1">
    <source>
        <dbReference type="ARBA" id="ARBA00004651"/>
    </source>
</evidence>
<dbReference type="InterPro" id="IPR004707">
    <property type="entry name" value="MmpL_fam"/>
</dbReference>
<feature type="region of interest" description="Disordered" evidence="7">
    <location>
        <begin position="1000"/>
        <end position="1060"/>
    </location>
</feature>
<dbReference type="AlphaFoldDB" id="A0A7X6MKE9"/>
<dbReference type="InterPro" id="IPR050545">
    <property type="entry name" value="Mycobact_MmpL"/>
</dbReference>
<feature type="transmembrane region" description="Helical" evidence="8">
    <location>
        <begin position="199"/>
        <end position="217"/>
    </location>
</feature>
<proteinExistence type="inferred from homology"/>
<evidence type="ECO:0000256" key="4">
    <source>
        <dbReference type="ARBA" id="ARBA00022692"/>
    </source>
</evidence>
<keyword evidence="3" id="KW-1003">Cell membrane</keyword>
<evidence type="ECO:0000256" key="2">
    <source>
        <dbReference type="ARBA" id="ARBA00010157"/>
    </source>
</evidence>
<gene>
    <name evidence="10" type="ORF">HGA11_02475</name>
</gene>
<evidence type="ECO:0000259" key="9">
    <source>
        <dbReference type="PROSITE" id="PS50156"/>
    </source>
</evidence>
<evidence type="ECO:0000256" key="8">
    <source>
        <dbReference type="SAM" id="Phobius"/>
    </source>
</evidence>
<feature type="transmembrane region" description="Helical" evidence="8">
    <location>
        <begin position="224"/>
        <end position="244"/>
    </location>
</feature>